<evidence type="ECO:0000313" key="2">
    <source>
        <dbReference type="Proteomes" id="UP000030377"/>
    </source>
</evidence>
<organism evidence="1 2">
    <name type="scientific">Bradyrhizobium japonicum</name>
    <dbReference type="NCBI Taxonomy" id="375"/>
    <lineage>
        <taxon>Bacteria</taxon>
        <taxon>Pseudomonadati</taxon>
        <taxon>Pseudomonadota</taxon>
        <taxon>Alphaproteobacteria</taxon>
        <taxon>Hyphomicrobiales</taxon>
        <taxon>Nitrobacteraceae</taxon>
        <taxon>Bradyrhizobium</taxon>
    </lineage>
</organism>
<comment type="caution">
    <text evidence="1">The sequence shown here is derived from an EMBL/GenBank/DDBJ whole genome shotgun (WGS) entry which is preliminary data.</text>
</comment>
<sequence length="157" mass="16695">MTPSKGGRHLASHLLNLLPLKGGNAGPGNGNLCVLGHGIAHLHQPPSTLAERLPDLSTKAEVCDRDRIAADRLPVEPGCSVAANLPFKIDGGERKKLRPVATLREIVRLPALDDVVGHPPMILIDPLDMAGPTQRLQTTDVEADNTFRICSAVQSCP</sequence>
<proteinExistence type="predicted"/>
<dbReference type="Proteomes" id="UP000030377">
    <property type="component" value="Unassembled WGS sequence"/>
</dbReference>
<name>A0A0A3XK33_BRAJP</name>
<dbReference type="AlphaFoldDB" id="A0A0A3XK33"/>
<protein>
    <submittedName>
        <fullName evidence="1">Uncharacterized protein</fullName>
    </submittedName>
</protein>
<accession>A0A0A3XK33</accession>
<gene>
    <name evidence="1" type="ORF">MA20_43460</name>
</gene>
<reference evidence="1 2" key="1">
    <citation type="submission" date="2014-09" db="EMBL/GenBank/DDBJ databases">
        <title>Draft genome of Bradyrhizobium japonicum Is-34.</title>
        <authorList>
            <person name="Tsurumaru H."/>
            <person name="Yamakawa T."/>
            <person name="Hashimoto S."/>
            <person name="Okizaki K."/>
            <person name="Kanesaki Y."/>
            <person name="Yoshikawa H."/>
            <person name="Yajima S."/>
        </authorList>
    </citation>
    <scope>NUCLEOTIDE SEQUENCE [LARGE SCALE GENOMIC DNA]</scope>
    <source>
        <strain evidence="1 2">Is-34</strain>
    </source>
</reference>
<evidence type="ECO:0000313" key="1">
    <source>
        <dbReference type="EMBL" id="KGT73609.1"/>
    </source>
</evidence>
<dbReference type="EMBL" id="JRPN01000044">
    <property type="protein sequence ID" value="KGT73609.1"/>
    <property type="molecule type" value="Genomic_DNA"/>
</dbReference>